<dbReference type="GO" id="GO:0032993">
    <property type="term" value="C:protein-DNA complex"/>
    <property type="evidence" value="ECO:0007669"/>
    <property type="project" value="TreeGrafter"/>
</dbReference>
<evidence type="ECO:0000259" key="10">
    <source>
        <dbReference type="PROSITE" id="PS50110"/>
    </source>
</evidence>
<dbReference type="PROSITE" id="PS51755">
    <property type="entry name" value="OMPR_PHOB"/>
    <property type="match status" value="1"/>
</dbReference>
<proteinExistence type="predicted"/>
<dbReference type="SMART" id="SM00448">
    <property type="entry name" value="REC"/>
    <property type="match status" value="1"/>
</dbReference>
<keyword evidence="2 8" id="KW-0597">Phosphoprotein</keyword>
<dbReference type="GO" id="GO:0006355">
    <property type="term" value="P:regulation of DNA-templated transcription"/>
    <property type="evidence" value="ECO:0007669"/>
    <property type="project" value="InterPro"/>
</dbReference>
<dbReference type="AlphaFoldDB" id="A0A1E3AV38"/>
<dbReference type="GeneID" id="93304874"/>
<dbReference type="PROSITE" id="PS50110">
    <property type="entry name" value="RESPONSE_REGULATORY"/>
    <property type="match status" value="1"/>
</dbReference>
<dbReference type="GO" id="GO:0005829">
    <property type="term" value="C:cytosol"/>
    <property type="evidence" value="ECO:0007669"/>
    <property type="project" value="TreeGrafter"/>
</dbReference>
<organism evidence="12 13">
    <name type="scientific">Eisenbergiella tayi</name>
    <dbReference type="NCBI Taxonomy" id="1432052"/>
    <lineage>
        <taxon>Bacteria</taxon>
        <taxon>Bacillati</taxon>
        <taxon>Bacillota</taxon>
        <taxon>Clostridia</taxon>
        <taxon>Lachnospirales</taxon>
        <taxon>Lachnospiraceae</taxon>
        <taxon>Eisenbergiella</taxon>
    </lineage>
</organism>
<dbReference type="CDD" id="cd17625">
    <property type="entry name" value="REC_OmpR_DrrD-like"/>
    <property type="match status" value="1"/>
</dbReference>
<dbReference type="PATRIC" id="fig|1432052.3.peg.224"/>
<evidence type="ECO:0000256" key="5">
    <source>
        <dbReference type="ARBA" id="ARBA00023125"/>
    </source>
</evidence>
<dbReference type="FunFam" id="3.40.50.2300:FF:000002">
    <property type="entry name" value="DNA-binding response regulator PhoP"/>
    <property type="match status" value="1"/>
</dbReference>
<evidence type="ECO:0000256" key="9">
    <source>
        <dbReference type="PROSITE-ProRule" id="PRU01091"/>
    </source>
</evidence>
<dbReference type="SUPFAM" id="SSF52172">
    <property type="entry name" value="CheY-like"/>
    <property type="match status" value="1"/>
</dbReference>
<accession>A0A1E3AV38</accession>
<evidence type="ECO:0000259" key="11">
    <source>
        <dbReference type="PROSITE" id="PS51755"/>
    </source>
</evidence>
<feature type="modified residue" description="4-aspartylphosphate" evidence="8">
    <location>
        <position position="51"/>
    </location>
</feature>
<dbReference type="PANTHER" id="PTHR48111:SF22">
    <property type="entry name" value="REGULATOR OF RPOS"/>
    <property type="match status" value="1"/>
</dbReference>
<evidence type="ECO:0000256" key="2">
    <source>
        <dbReference type="ARBA" id="ARBA00022553"/>
    </source>
</evidence>
<dbReference type="InterPro" id="IPR039420">
    <property type="entry name" value="WalR-like"/>
</dbReference>
<dbReference type="PANTHER" id="PTHR48111">
    <property type="entry name" value="REGULATOR OF RPOS"/>
    <property type="match status" value="1"/>
</dbReference>
<comment type="caution">
    <text evidence="12">The sequence shown here is derived from an EMBL/GenBank/DDBJ whole genome shotgun (WGS) entry which is preliminary data.</text>
</comment>
<keyword evidence="6" id="KW-0804">Transcription</keyword>
<dbReference type="EMBL" id="MCGI01000001">
    <property type="protein sequence ID" value="ODM12504.1"/>
    <property type="molecule type" value="Genomic_DNA"/>
</dbReference>
<dbReference type="Gene3D" id="1.10.10.10">
    <property type="entry name" value="Winged helix-like DNA-binding domain superfamily/Winged helix DNA-binding domain"/>
    <property type="match status" value="1"/>
</dbReference>
<evidence type="ECO:0000256" key="3">
    <source>
        <dbReference type="ARBA" id="ARBA00023012"/>
    </source>
</evidence>
<evidence type="ECO:0000256" key="4">
    <source>
        <dbReference type="ARBA" id="ARBA00023015"/>
    </source>
</evidence>
<dbReference type="RefSeq" id="WP_069155457.1">
    <property type="nucleotide sequence ID" value="NZ_DBFYTC010000098.1"/>
</dbReference>
<keyword evidence="3" id="KW-0902">Two-component regulatory system</keyword>
<keyword evidence="5 9" id="KW-0238">DNA-binding</keyword>
<keyword evidence="4" id="KW-0805">Transcription regulation</keyword>
<dbReference type="Gene3D" id="6.10.250.690">
    <property type="match status" value="1"/>
</dbReference>
<reference evidence="12 13" key="1">
    <citation type="submission" date="2016-07" db="EMBL/GenBank/DDBJ databases">
        <title>Characterization of isolates of Eisenbergiella tayi derived from blood cultures, using whole genome sequencing.</title>
        <authorList>
            <person name="Burdz T."/>
            <person name="Wiebe D."/>
            <person name="Huynh C."/>
            <person name="Bernard K."/>
        </authorList>
    </citation>
    <scope>NUCLEOTIDE SEQUENCE [LARGE SCALE GENOMIC DNA]</scope>
    <source>
        <strain evidence="12 13">NML 120489</strain>
    </source>
</reference>
<dbReference type="GO" id="GO:0000976">
    <property type="term" value="F:transcription cis-regulatory region binding"/>
    <property type="evidence" value="ECO:0007669"/>
    <property type="project" value="TreeGrafter"/>
</dbReference>
<dbReference type="SMART" id="SM00862">
    <property type="entry name" value="Trans_reg_C"/>
    <property type="match status" value="1"/>
</dbReference>
<dbReference type="FunFam" id="1.10.10.10:FF:000005">
    <property type="entry name" value="Two-component system response regulator"/>
    <property type="match status" value="1"/>
</dbReference>
<dbReference type="Pfam" id="PF00486">
    <property type="entry name" value="Trans_reg_C"/>
    <property type="match status" value="1"/>
</dbReference>
<protein>
    <recommendedName>
        <fullName evidence="1">Stage 0 sporulation protein A homolog</fullName>
    </recommendedName>
</protein>
<comment type="function">
    <text evidence="7">May play the central regulatory role in sporulation. It may be an element of the effector pathway responsible for the activation of sporulation genes in response to nutritional stress. Spo0A may act in concert with spo0H (a sigma factor) to control the expression of some genes that are critical to the sporulation process.</text>
</comment>
<evidence type="ECO:0000256" key="8">
    <source>
        <dbReference type="PROSITE-ProRule" id="PRU00169"/>
    </source>
</evidence>
<name>A0A1E3AV38_9FIRM</name>
<evidence type="ECO:0000313" key="12">
    <source>
        <dbReference type="EMBL" id="ODM12504.1"/>
    </source>
</evidence>
<dbReference type="InterPro" id="IPR001867">
    <property type="entry name" value="OmpR/PhoB-type_DNA-bd"/>
</dbReference>
<dbReference type="InterPro" id="IPR036388">
    <property type="entry name" value="WH-like_DNA-bd_sf"/>
</dbReference>
<dbReference type="InterPro" id="IPR011006">
    <property type="entry name" value="CheY-like_superfamily"/>
</dbReference>
<evidence type="ECO:0000256" key="6">
    <source>
        <dbReference type="ARBA" id="ARBA00023163"/>
    </source>
</evidence>
<dbReference type="Pfam" id="PF00072">
    <property type="entry name" value="Response_reg"/>
    <property type="match status" value="1"/>
</dbReference>
<sequence>MRLLIAEDEKDLNQVITKTLQKNHYSVDSCLDGQEALDCLDMAEYDAIILDIMMPRVSGLEVLKKLRSAGNKTPVLLLTARDSVQDRVAGLDTGADDYLVKPFDFEELLARIRVMLRREGGRVDNCYRIANLKVDCDARCVFRDDIPIALSSKEFSILEYLICNQGIVLSREKIEQHIWNYDYEGGSNVVDVYIRYLRKKIDDGFTPKLIHTVRGAGYVLKEA</sequence>
<dbReference type="Proteomes" id="UP000095003">
    <property type="component" value="Unassembled WGS sequence"/>
</dbReference>
<dbReference type="CDD" id="cd00383">
    <property type="entry name" value="trans_reg_C"/>
    <property type="match status" value="1"/>
</dbReference>
<evidence type="ECO:0000256" key="7">
    <source>
        <dbReference type="ARBA" id="ARBA00024867"/>
    </source>
</evidence>
<evidence type="ECO:0000256" key="1">
    <source>
        <dbReference type="ARBA" id="ARBA00018672"/>
    </source>
</evidence>
<feature type="DNA-binding region" description="OmpR/PhoB-type" evidence="9">
    <location>
        <begin position="124"/>
        <end position="222"/>
    </location>
</feature>
<evidence type="ECO:0000313" key="13">
    <source>
        <dbReference type="Proteomes" id="UP000095003"/>
    </source>
</evidence>
<feature type="domain" description="Response regulatory" evidence="10">
    <location>
        <begin position="2"/>
        <end position="116"/>
    </location>
</feature>
<dbReference type="InterPro" id="IPR001789">
    <property type="entry name" value="Sig_transdc_resp-reg_receiver"/>
</dbReference>
<gene>
    <name evidence="12" type="primary">mprA</name>
    <name evidence="12" type="ORF">BEH84_00218</name>
</gene>
<dbReference type="Gene3D" id="3.40.50.2300">
    <property type="match status" value="1"/>
</dbReference>
<feature type="domain" description="OmpR/PhoB-type" evidence="11">
    <location>
        <begin position="124"/>
        <end position="222"/>
    </location>
</feature>
<dbReference type="GO" id="GO:0000156">
    <property type="term" value="F:phosphorelay response regulator activity"/>
    <property type="evidence" value="ECO:0007669"/>
    <property type="project" value="TreeGrafter"/>
</dbReference>